<sequence>MKATFISVISFLCLIVPAIAGPVGNPINWMEQPSDLTDLSQFPDHLFQATGRPVPADVVKAYGLDITPANTTGEAIFENDNPKAEWTTKCETSEGSPIAWHVVVANNWLRQREGIQCTQWHPGHPYCTELITFGSAHIGVCAEYHYWLWCESAAGFTQSLLDQCKNNLGGGERVGGYTLIRGWPGQPGFRGMMVY</sequence>
<evidence type="ECO:0000256" key="1">
    <source>
        <dbReference type="SAM" id="SignalP"/>
    </source>
</evidence>
<evidence type="ECO:0000313" key="2">
    <source>
        <dbReference type="EMBL" id="PUU79597.1"/>
    </source>
</evidence>
<proteinExistence type="predicted"/>
<dbReference type="AlphaFoldDB" id="A0A2T6ZVS5"/>
<reference evidence="2 3" key="1">
    <citation type="submission" date="2017-04" db="EMBL/GenBank/DDBJ databases">
        <title>Draft genome sequence of Tuber borchii Vittad., a whitish edible truffle.</title>
        <authorList>
            <consortium name="DOE Joint Genome Institute"/>
            <person name="Murat C."/>
            <person name="Kuo A."/>
            <person name="Barry K.W."/>
            <person name="Clum A."/>
            <person name="Dockter R.B."/>
            <person name="Fauchery L."/>
            <person name="Iotti M."/>
            <person name="Kohler A."/>
            <person name="Labutti K."/>
            <person name="Lindquist E.A."/>
            <person name="Lipzen A."/>
            <person name="Ohm R.A."/>
            <person name="Wang M."/>
            <person name="Grigoriev I.V."/>
            <person name="Zambonelli A."/>
            <person name="Martin F.M."/>
        </authorList>
    </citation>
    <scope>NUCLEOTIDE SEQUENCE [LARGE SCALE GENOMIC DNA]</scope>
    <source>
        <strain evidence="2 3">Tbo3840</strain>
    </source>
</reference>
<feature type="signal peptide" evidence="1">
    <location>
        <begin position="1"/>
        <end position="20"/>
    </location>
</feature>
<accession>A0A2T6ZVS5</accession>
<dbReference type="Proteomes" id="UP000244722">
    <property type="component" value="Unassembled WGS sequence"/>
</dbReference>
<organism evidence="2 3">
    <name type="scientific">Tuber borchii</name>
    <name type="common">White truffle</name>
    <dbReference type="NCBI Taxonomy" id="42251"/>
    <lineage>
        <taxon>Eukaryota</taxon>
        <taxon>Fungi</taxon>
        <taxon>Dikarya</taxon>
        <taxon>Ascomycota</taxon>
        <taxon>Pezizomycotina</taxon>
        <taxon>Pezizomycetes</taxon>
        <taxon>Pezizales</taxon>
        <taxon>Tuberaceae</taxon>
        <taxon>Tuber</taxon>
    </lineage>
</organism>
<evidence type="ECO:0000313" key="3">
    <source>
        <dbReference type="Proteomes" id="UP000244722"/>
    </source>
</evidence>
<comment type="caution">
    <text evidence="2">The sequence shown here is derived from an EMBL/GenBank/DDBJ whole genome shotgun (WGS) entry which is preliminary data.</text>
</comment>
<name>A0A2T6ZVS5_TUBBO</name>
<protein>
    <submittedName>
        <fullName evidence="2">Uncharacterized protein</fullName>
    </submittedName>
</protein>
<gene>
    <name evidence="2" type="ORF">B9Z19DRAFT_1124943</name>
</gene>
<dbReference type="OrthoDB" id="5333220at2759"/>
<dbReference type="EMBL" id="NESQ01000087">
    <property type="protein sequence ID" value="PUU79597.1"/>
    <property type="molecule type" value="Genomic_DNA"/>
</dbReference>
<keyword evidence="3" id="KW-1185">Reference proteome</keyword>
<feature type="chain" id="PRO_5015619904" evidence="1">
    <location>
        <begin position="21"/>
        <end position="195"/>
    </location>
</feature>
<keyword evidence="1" id="KW-0732">Signal</keyword>